<sequence>MGGGIPGTPLTSRPHDLCNDVSSSSKKPKNHKKPSNPTKSTPSGTTVSEAAATSRGLHRYAWAEQQ</sequence>
<reference evidence="2 3" key="1">
    <citation type="submission" date="2016-06" db="EMBL/GenBank/DDBJ databases">
        <title>The Draft Genome Sequence and Annotation of the Desert Woodrat Neotoma lepida.</title>
        <authorList>
            <person name="Campbell M."/>
            <person name="Oakeson K.F."/>
            <person name="Yandell M."/>
            <person name="Halpert J.R."/>
            <person name="Dearing D."/>
        </authorList>
    </citation>
    <scope>NUCLEOTIDE SEQUENCE [LARGE SCALE GENOMIC DNA]</scope>
    <source>
        <strain evidence="2">417</strain>
        <tissue evidence="2">Liver</tissue>
    </source>
</reference>
<dbReference type="EMBL" id="LZPO01115350">
    <property type="protein sequence ID" value="OBS58613.1"/>
    <property type="molecule type" value="Genomic_DNA"/>
</dbReference>
<dbReference type="AlphaFoldDB" id="A0A1A6FXG6"/>
<evidence type="ECO:0000313" key="2">
    <source>
        <dbReference type="EMBL" id="OBS58613.1"/>
    </source>
</evidence>
<organism evidence="2 3">
    <name type="scientific">Neotoma lepida</name>
    <name type="common">Desert woodrat</name>
    <dbReference type="NCBI Taxonomy" id="56216"/>
    <lineage>
        <taxon>Eukaryota</taxon>
        <taxon>Metazoa</taxon>
        <taxon>Chordata</taxon>
        <taxon>Craniata</taxon>
        <taxon>Vertebrata</taxon>
        <taxon>Euteleostomi</taxon>
        <taxon>Mammalia</taxon>
        <taxon>Eutheria</taxon>
        <taxon>Euarchontoglires</taxon>
        <taxon>Glires</taxon>
        <taxon>Rodentia</taxon>
        <taxon>Myomorpha</taxon>
        <taxon>Muroidea</taxon>
        <taxon>Cricetidae</taxon>
        <taxon>Neotominae</taxon>
        <taxon>Neotoma</taxon>
    </lineage>
</organism>
<comment type="caution">
    <text evidence="2">The sequence shown here is derived from an EMBL/GenBank/DDBJ whole genome shotgun (WGS) entry which is preliminary data.</text>
</comment>
<evidence type="ECO:0000256" key="1">
    <source>
        <dbReference type="SAM" id="MobiDB-lite"/>
    </source>
</evidence>
<proteinExistence type="predicted"/>
<evidence type="ECO:0000313" key="3">
    <source>
        <dbReference type="Proteomes" id="UP000092124"/>
    </source>
</evidence>
<feature type="region of interest" description="Disordered" evidence="1">
    <location>
        <begin position="1"/>
        <end position="66"/>
    </location>
</feature>
<accession>A0A1A6FXG6</accession>
<protein>
    <submittedName>
        <fullName evidence="2">Uncharacterized protein</fullName>
    </submittedName>
</protein>
<keyword evidence="3" id="KW-1185">Reference proteome</keyword>
<gene>
    <name evidence="2" type="ORF">A6R68_10273</name>
</gene>
<name>A0A1A6FXG6_NEOLE</name>
<dbReference type="Proteomes" id="UP000092124">
    <property type="component" value="Unassembled WGS sequence"/>
</dbReference>